<dbReference type="InterPro" id="IPR036457">
    <property type="entry name" value="PPM-type-like_dom_sf"/>
</dbReference>
<protein>
    <submittedName>
        <fullName evidence="1">Uncharacterized protein</fullName>
    </submittedName>
</protein>
<dbReference type="AlphaFoldDB" id="A0A9X2F9K1"/>
<dbReference type="SUPFAM" id="SSF81606">
    <property type="entry name" value="PP2C-like"/>
    <property type="match status" value="1"/>
</dbReference>
<accession>A0A9X2F9K1</accession>
<dbReference type="Proteomes" id="UP001155241">
    <property type="component" value="Unassembled WGS sequence"/>
</dbReference>
<name>A0A9X2F9K1_9BACT</name>
<dbReference type="EMBL" id="JAMXLR010000033">
    <property type="protein sequence ID" value="MCO6044077.1"/>
    <property type="molecule type" value="Genomic_DNA"/>
</dbReference>
<keyword evidence="2" id="KW-1185">Reference proteome</keyword>
<evidence type="ECO:0000313" key="1">
    <source>
        <dbReference type="EMBL" id="MCO6044077.1"/>
    </source>
</evidence>
<dbReference type="RefSeq" id="WP_252852183.1">
    <property type="nucleotide sequence ID" value="NZ_JAMXLR010000033.1"/>
</dbReference>
<organism evidence="1 2">
    <name type="scientific">Aeoliella straminimaris</name>
    <dbReference type="NCBI Taxonomy" id="2954799"/>
    <lineage>
        <taxon>Bacteria</taxon>
        <taxon>Pseudomonadati</taxon>
        <taxon>Planctomycetota</taxon>
        <taxon>Planctomycetia</taxon>
        <taxon>Pirellulales</taxon>
        <taxon>Lacipirellulaceae</taxon>
        <taxon>Aeoliella</taxon>
    </lineage>
</organism>
<comment type="caution">
    <text evidence="1">The sequence shown here is derived from an EMBL/GenBank/DDBJ whole genome shotgun (WGS) entry which is preliminary data.</text>
</comment>
<proteinExistence type="predicted"/>
<sequence>MLTILEREGHELSDDAVFEIIVADGMGGERLGEFASRVALESLSDLARNATSWVMKFTNFEAQ</sequence>
<evidence type="ECO:0000313" key="2">
    <source>
        <dbReference type="Proteomes" id="UP001155241"/>
    </source>
</evidence>
<gene>
    <name evidence="1" type="ORF">NG895_09165</name>
</gene>
<reference evidence="1" key="1">
    <citation type="submission" date="2022-06" db="EMBL/GenBank/DDBJ databases">
        <title>Aeoliella straminimaris, a novel planctomycete from sediments.</title>
        <authorList>
            <person name="Vitorino I.R."/>
            <person name="Lage O.M."/>
        </authorList>
    </citation>
    <scope>NUCLEOTIDE SEQUENCE</scope>
    <source>
        <strain evidence="1">ICT_H6.2</strain>
    </source>
</reference>